<gene>
    <name evidence="2" type="ORF">BV98_001008</name>
</gene>
<dbReference type="AlphaFoldDB" id="A0A086PCY1"/>
<accession>A0A086PCY1</accession>
<evidence type="ECO:0000313" key="2">
    <source>
        <dbReference type="EMBL" id="KFG91249.1"/>
    </source>
</evidence>
<evidence type="ECO:0000313" key="3">
    <source>
        <dbReference type="Proteomes" id="UP000024284"/>
    </source>
</evidence>
<dbReference type="EMBL" id="JFZA02000005">
    <property type="protein sequence ID" value="KFG91249.1"/>
    <property type="molecule type" value="Genomic_DNA"/>
</dbReference>
<organism evidence="2 3">
    <name type="scientific">Sphingobium herbicidovorans (strain ATCC 700291 / DSM 11019 / CCUG 56400 / KCTC 2939 / LMG 18315 / NBRC 16415 / MH)</name>
    <name type="common">Sphingomonas herbicidovorans</name>
    <dbReference type="NCBI Taxonomy" id="1219045"/>
    <lineage>
        <taxon>Bacteria</taxon>
        <taxon>Pseudomonadati</taxon>
        <taxon>Pseudomonadota</taxon>
        <taxon>Alphaproteobacteria</taxon>
        <taxon>Sphingomonadales</taxon>
        <taxon>Sphingomonadaceae</taxon>
        <taxon>Sphingobium</taxon>
    </lineage>
</organism>
<name>A0A086PCY1_SPHHM</name>
<feature type="region of interest" description="Disordered" evidence="1">
    <location>
        <begin position="80"/>
        <end position="99"/>
    </location>
</feature>
<sequence length="140" mass="14882">MSLTLMAMAAAAATPQATHSVQIDHGGTPVTATYSARAEFRHKTVGARTPNRMDTQRCQWTATIVVDRALGHGPALGRTVSTDKRFSGSEAGACTPGRQPGARNLARHDMAIRDHLIAVAEKDRAPLLAELDAVRNLASN</sequence>
<keyword evidence="3" id="KW-1185">Reference proteome</keyword>
<dbReference type="eggNOG" id="ENOG5032NCI">
    <property type="taxonomic scope" value="Bacteria"/>
</dbReference>
<comment type="caution">
    <text evidence="2">The sequence shown here is derived from an EMBL/GenBank/DDBJ whole genome shotgun (WGS) entry which is preliminary data.</text>
</comment>
<dbReference type="OrthoDB" id="7506756at2"/>
<protein>
    <submittedName>
        <fullName evidence="2">Uncharacterized protein</fullName>
    </submittedName>
</protein>
<dbReference type="RefSeq" id="WP_037463117.1">
    <property type="nucleotide sequence ID" value="NZ_BCZD01000017.1"/>
</dbReference>
<dbReference type="Proteomes" id="UP000024284">
    <property type="component" value="Unassembled WGS sequence"/>
</dbReference>
<dbReference type="PATRIC" id="fig|1219045.3.peg.1026"/>
<reference evidence="2" key="1">
    <citation type="submission" date="2014-08" db="EMBL/GenBank/DDBJ databases">
        <title>Draft genome sequences of Sphingobium herbicidovorans.</title>
        <authorList>
            <person name="Gan H.M."/>
            <person name="Gan H.Y."/>
            <person name="Savka M.A."/>
        </authorList>
    </citation>
    <scope>NUCLEOTIDE SEQUENCE [LARGE SCALE GENOMIC DNA]</scope>
    <source>
        <strain evidence="2">NBRC 16415</strain>
    </source>
</reference>
<dbReference type="STRING" id="76947.GCA_002080435_00511"/>
<evidence type="ECO:0000256" key="1">
    <source>
        <dbReference type="SAM" id="MobiDB-lite"/>
    </source>
</evidence>
<proteinExistence type="predicted"/>